<sequence>MIENKKIELVIKELINNKENINNSVMLMFKNIENEDKEVNIPHNIKTEISGRLKQNFPTLTVNFEN</sequence>
<accession>V7PMP8</accession>
<gene>
    <name evidence="1" type="ORF">YYC_02553</name>
</gene>
<evidence type="ECO:0000313" key="1">
    <source>
        <dbReference type="EMBL" id="ETB60230.1"/>
    </source>
</evidence>
<proteinExistence type="predicted"/>
<organism evidence="1 2">
    <name type="scientific">Plasmodium yoelii 17X</name>
    <dbReference type="NCBI Taxonomy" id="1323249"/>
    <lineage>
        <taxon>Eukaryota</taxon>
        <taxon>Sar</taxon>
        <taxon>Alveolata</taxon>
        <taxon>Apicomplexa</taxon>
        <taxon>Aconoidasida</taxon>
        <taxon>Haemosporida</taxon>
        <taxon>Plasmodiidae</taxon>
        <taxon>Plasmodium</taxon>
        <taxon>Plasmodium (Vinckeia)</taxon>
    </lineage>
</organism>
<dbReference type="Proteomes" id="UP000018538">
    <property type="component" value="Unassembled WGS sequence"/>
</dbReference>
<dbReference type="EMBL" id="KI635763">
    <property type="protein sequence ID" value="ETB60230.1"/>
    <property type="molecule type" value="Genomic_DNA"/>
</dbReference>
<dbReference type="AlphaFoldDB" id="V7PMP8"/>
<reference evidence="1 2" key="1">
    <citation type="submission" date="2013-11" db="EMBL/GenBank/DDBJ databases">
        <title>The Genome Sequence of Plasmodium yoelii 17X.</title>
        <authorList>
            <consortium name="The Broad Institute Genomics Platform"/>
            <consortium name="The Broad Institute Genome Sequencing Center for Infectious Disease"/>
            <person name="Neafsey D."/>
            <person name="Adams J."/>
            <person name="Walker B."/>
            <person name="Young S.K."/>
            <person name="Zeng Q."/>
            <person name="Gargeya S."/>
            <person name="Fitzgerald M."/>
            <person name="Haas B."/>
            <person name="Abouelleil A."/>
            <person name="Alvarado L."/>
            <person name="Chapman S.B."/>
            <person name="Gainer-Dewar J."/>
            <person name="Goldberg J."/>
            <person name="Griggs A."/>
            <person name="Gujja S."/>
            <person name="Hansen M."/>
            <person name="Howarth C."/>
            <person name="Imamovic A."/>
            <person name="Ireland A."/>
            <person name="Larimer J."/>
            <person name="McCowan C."/>
            <person name="Murphy C."/>
            <person name="Pearson M."/>
            <person name="Poon T.W."/>
            <person name="Priest M."/>
            <person name="Roberts A."/>
            <person name="Saif S."/>
            <person name="Shea T."/>
            <person name="Sykes S."/>
            <person name="Wortman J."/>
            <person name="Nusbaum C."/>
            <person name="Birren B."/>
        </authorList>
    </citation>
    <scope>NUCLEOTIDE SEQUENCE [LARGE SCALE GENOMIC DNA]</scope>
    <source>
        <strain evidence="1 2">17X</strain>
    </source>
</reference>
<keyword evidence="2" id="KW-1185">Reference proteome</keyword>
<evidence type="ECO:0000313" key="2">
    <source>
        <dbReference type="Proteomes" id="UP000018538"/>
    </source>
</evidence>
<name>V7PMP8_PLAYE</name>
<protein>
    <submittedName>
        <fullName evidence="1">Uncharacterized protein</fullName>
    </submittedName>
</protein>